<evidence type="ECO:0000313" key="1">
    <source>
        <dbReference type="EMBL" id="ASK79508.1"/>
    </source>
</evidence>
<gene>
    <name evidence="1" type="ORF">CF386_10650</name>
</gene>
<reference evidence="1 2" key="1">
    <citation type="journal article" date="2016" name="Int. J. Syst. Evol. Microbiol.">
        <title>Paraphotobacterium marinum gen. nov., sp. nov., a member of the family Vibrionaceae, isolated from surface seawater.</title>
        <authorList>
            <person name="Huang Z."/>
            <person name="Dong C."/>
            <person name="Shao Z."/>
        </authorList>
    </citation>
    <scope>NUCLEOTIDE SEQUENCE [LARGE SCALE GENOMIC DNA]</scope>
    <source>
        <strain evidence="1 2">NSCS20N07D</strain>
    </source>
</reference>
<dbReference type="KEGG" id="pmai:CF386_10650"/>
<protein>
    <submittedName>
        <fullName evidence="1">Uncharacterized protein</fullName>
    </submittedName>
</protein>
<organism evidence="1 2">
    <name type="scientific">Paraphotobacterium marinum</name>
    <dbReference type="NCBI Taxonomy" id="1755811"/>
    <lineage>
        <taxon>Bacteria</taxon>
        <taxon>Pseudomonadati</taxon>
        <taxon>Pseudomonadota</taxon>
        <taxon>Gammaproteobacteria</taxon>
        <taxon>Vibrionales</taxon>
        <taxon>Vibrionaceae</taxon>
        <taxon>Paraphotobacterium</taxon>
    </lineage>
</organism>
<evidence type="ECO:0000313" key="2">
    <source>
        <dbReference type="Proteomes" id="UP000242175"/>
    </source>
</evidence>
<proteinExistence type="predicted"/>
<dbReference type="AlphaFoldDB" id="A0A220VGG4"/>
<accession>A0A220VGG4</accession>
<keyword evidence="2" id="KW-1185">Reference proteome</keyword>
<name>A0A220VGG4_9GAMM</name>
<sequence length="112" mass="13317">MQQFNIEPHIIDKYIRSLAYYHYDLLKYLKQSSQSESIRESYYHVKIIIDLMNFTESSINFLEKIKSKPVTSVIGFNFKLSNIVYLVDEIEKQKSNSAFAIIDIKRHEKVIH</sequence>
<dbReference type="Proteomes" id="UP000242175">
    <property type="component" value="Chromosome small"/>
</dbReference>
<dbReference type="EMBL" id="CP022356">
    <property type="protein sequence ID" value="ASK79508.1"/>
    <property type="molecule type" value="Genomic_DNA"/>
</dbReference>
<dbReference type="RefSeq" id="WP_089074416.1">
    <property type="nucleotide sequence ID" value="NZ_CBCSAM010000004.1"/>
</dbReference>